<proteinExistence type="predicted"/>
<reference evidence="1" key="1">
    <citation type="submission" date="2023-02" db="EMBL/GenBank/DDBJ databases">
        <title>Actinokineospora globicatena NBRC 15670.</title>
        <authorList>
            <person name="Ichikawa N."/>
            <person name="Sato H."/>
            <person name="Tonouchi N."/>
        </authorList>
    </citation>
    <scope>NUCLEOTIDE SEQUENCE</scope>
    <source>
        <strain evidence="1">NBRC 15670</strain>
    </source>
</reference>
<protein>
    <submittedName>
        <fullName evidence="1">Uncharacterized protein</fullName>
    </submittedName>
</protein>
<gene>
    <name evidence="1" type="ORF">Aglo03_16570</name>
</gene>
<name>A0A9W6QGZ0_9PSEU</name>
<evidence type="ECO:0000313" key="1">
    <source>
        <dbReference type="EMBL" id="GLW90841.1"/>
    </source>
</evidence>
<dbReference type="AlphaFoldDB" id="A0A9W6QGZ0"/>
<sequence>MWACAPPLSGGMRIGRESAGDQFAMGCPRRAGLAWLASVVLALTRVAVREHRVVRWWAVLWLRSQHHAWDLVPLLRT</sequence>
<organism evidence="1 2">
    <name type="scientific">Actinokineospora globicatena</name>
    <dbReference type="NCBI Taxonomy" id="103729"/>
    <lineage>
        <taxon>Bacteria</taxon>
        <taxon>Bacillati</taxon>
        <taxon>Actinomycetota</taxon>
        <taxon>Actinomycetes</taxon>
        <taxon>Pseudonocardiales</taxon>
        <taxon>Pseudonocardiaceae</taxon>
        <taxon>Actinokineospora</taxon>
    </lineage>
</organism>
<evidence type="ECO:0000313" key="2">
    <source>
        <dbReference type="Proteomes" id="UP001165042"/>
    </source>
</evidence>
<keyword evidence="2" id="KW-1185">Reference proteome</keyword>
<comment type="caution">
    <text evidence="1">The sequence shown here is derived from an EMBL/GenBank/DDBJ whole genome shotgun (WGS) entry which is preliminary data.</text>
</comment>
<accession>A0A9W6QGZ0</accession>
<dbReference type="Proteomes" id="UP001165042">
    <property type="component" value="Unassembled WGS sequence"/>
</dbReference>
<dbReference type="EMBL" id="BSSD01000002">
    <property type="protein sequence ID" value="GLW90841.1"/>
    <property type="molecule type" value="Genomic_DNA"/>
</dbReference>